<evidence type="ECO:0000313" key="1">
    <source>
        <dbReference type="EMBL" id="GAA3363084.1"/>
    </source>
</evidence>
<organism evidence="1 2">
    <name type="scientific">Saccharopolyspora gregorii</name>
    <dbReference type="NCBI Taxonomy" id="33914"/>
    <lineage>
        <taxon>Bacteria</taxon>
        <taxon>Bacillati</taxon>
        <taxon>Actinomycetota</taxon>
        <taxon>Actinomycetes</taxon>
        <taxon>Pseudonocardiales</taxon>
        <taxon>Pseudonocardiaceae</taxon>
        <taxon>Saccharopolyspora</taxon>
    </lineage>
</organism>
<keyword evidence="2" id="KW-1185">Reference proteome</keyword>
<dbReference type="RefSeq" id="WP_224957946.1">
    <property type="nucleotide sequence ID" value="NZ_BAAAYK010000038.1"/>
</dbReference>
<gene>
    <name evidence="1" type="ORF">GCM10020366_53620</name>
</gene>
<name>A0ABP6RY72_9PSEU</name>
<accession>A0ABP6RY72</accession>
<dbReference type="Proteomes" id="UP001500483">
    <property type="component" value="Unassembled WGS sequence"/>
</dbReference>
<sequence>MSEDGPGFEEGPNTVCFTCAGFRKVSEPRLYAIQATRETETGMSMGEWRSCPHCGGSGRLPGLQPPS</sequence>
<protein>
    <submittedName>
        <fullName evidence="1">Uncharacterized protein</fullName>
    </submittedName>
</protein>
<proteinExistence type="predicted"/>
<reference evidence="2" key="1">
    <citation type="journal article" date="2019" name="Int. J. Syst. Evol. Microbiol.">
        <title>The Global Catalogue of Microorganisms (GCM) 10K type strain sequencing project: providing services to taxonomists for standard genome sequencing and annotation.</title>
        <authorList>
            <consortium name="The Broad Institute Genomics Platform"/>
            <consortium name="The Broad Institute Genome Sequencing Center for Infectious Disease"/>
            <person name="Wu L."/>
            <person name="Ma J."/>
        </authorList>
    </citation>
    <scope>NUCLEOTIDE SEQUENCE [LARGE SCALE GENOMIC DNA]</scope>
    <source>
        <strain evidence="2">JCM 9687</strain>
    </source>
</reference>
<evidence type="ECO:0000313" key="2">
    <source>
        <dbReference type="Proteomes" id="UP001500483"/>
    </source>
</evidence>
<comment type="caution">
    <text evidence="1">The sequence shown here is derived from an EMBL/GenBank/DDBJ whole genome shotgun (WGS) entry which is preliminary data.</text>
</comment>
<dbReference type="EMBL" id="BAAAYK010000038">
    <property type="protein sequence ID" value="GAA3363084.1"/>
    <property type="molecule type" value="Genomic_DNA"/>
</dbReference>